<dbReference type="CDD" id="cd17643">
    <property type="entry name" value="A_NRPS_Cytc1-like"/>
    <property type="match status" value="1"/>
</dbReference>
<feature type="compositionally biased region" description="Basic residues" evidence="3">
    <location>
        <begin position="3114"/>
        <end position="3123"/>
    </location>
</feature>
<evidence type="ECO:0000313" key="5">
    <source>
        <dbReference type="EMBL" id="MDD0993032.1"/>
    </source>
</evidence>
<dbReference type="Pfam" id="PF00501">
    <property type="entry name" value="AMP-binding"/>
    <property type="match status" value="3"/>
</dbReference>
<dbReference type="InterPro" id="IPR020845">
    <property type="entry name" value="AMP-binding_CS"/>
</dbReference>
<accession>A0ABT5NXZ7</accession>
<dbReference type="InterPro" id="IPR010071">
    <property type="entry name" value="AA_adenyl_dom"/>
</dbReference>
<dbReference type="InterPro" id="IPR023213">
    <property type="entry name" value="CAT-like_dom_sf"/>
</dbReference>
<dbReference type="PANTHER" id="PTHR45527">
    <property type="entry name" value="NONRIBOSOMAL PEPTIDE SYNTHETASE"/>
    <property type="match status" value="1"/>
</dbReference>
<dbReference type="Gene3D" id="3.40.50.12780">
    <property type="entry name" value="N-terminal domain of ligase-like"/>
    <property type="match status" value="1"/>
</dbReference>
<evidence type="ECO:0000256" key="2">
    <source>
        <dbReference type="ARBA" id="ARBA00022553"/>
    </source>
</evidence>
<proteinExistence type="predicted"/>
<evidence type="ECO:0000256" key="3">
    <source>
        <dbReference type="SAM" id="MobiDB-lite"/>
    </source>
</evidence>
<dbReference type="CDD" id="cd12117">
    <property type="entry name" value="A_NRPS_Srf_like"/>
    <property type="match status" value="1"/>
</dbReference>
<dbReference type="Proteomes" id="UP001148203">
    <property type="component" value="Unassembled WGS sequence"/>
</dbReference>
<feature type="domain" description="Carrier" evidence="4">
    <location>
        <begin position="3021"/>
        <end position="3096"/>
    </location>
</feature>
<evidence type="ECO:0000256" key="1">
    <source>
        <dbReference type="ARBA" id="ARBA00022450"/>
    </source>
</evidence>
<dbReference type="InterPro" id="IPR025110">
    <property type="entry name" value="AMP-bd_C"/>
</dbReference>
<dbReference type="SUPFAM" id="SSF52777">
    <property type="entry name" value="CoA-dependent acyltransferases"/>
    <property type="match status" value="6"/>
</dbReference>
<dbReference type="InterPro" id="IPR042099">
    <property type="entry name" value="ANL_N_sf"/>
</dbReference>
<dbReference type="Pfam" id="PF00668">
    <property type="entry name" value="Condensation"/>
    <property type="match status" value="3"/>
</dbReference>
<dbReference type="RefSeq" id="WP_273908860.1">
    <property type="nucleotide sequence ID" value="NZ_JAMDGX010000002.1"/>
</dbReference>
<dbReference type="Gene3D" id="3.40.50.980">
    <property type="match status" value="4"/>
</dbReference>
<evidence type="ECO:0000259" key="4">
    <source>
        <dbReference type="PROSITE" id="PS50075"/>
    </source>
</evidence>
<dbReference type="PROSITE" id="PS50075">
    <property type="entry name" value="CARRIER"/>
    <property type="match status" value="3"/>
</dbReference>
<dbReference type="PANTHER" id="PTHR45527:SF1">
    <property type="entry name" value="FATTY ACID SYNTHASE"/>
    <property type="match status" value="1"/>
</dbReference>
<dbReference type="NCBIfam" id="TIGR01733">
    <property type="entry name" value="AA-adenyl-dom"/>
    <property type="match status" value="3"/>
</dbReference>
<keyword evidence="6" id="KW-1185">Reference proteome</keyword>
<dbReference type="PROSITE" id="PS00455">
    <property type="entry name" value="AMP_BINDING"/>
    <property type="match status" value="3"/>
</dbReference>
<dbReference type="Gene3D" id="3.30.559.10">
    <property type="entry name" value="Chloramphenicol acetyltransferase-like domain"/>
    <property type="match status" value="3"/>
</dbReference>
<protein>
    <submittedName>
        <fullName evidence="5">Amino acid adenylation domain-containing protein</fullName>
    </submittedName>
</protein>
<dbReference type="InterPro" id="IPR000873">
    <property type="entry name" value="AMP-dep_synth/lig_dom"/>
</dbReference>
<dbReference type="InterPro" id="IPR001242">
    <property type="entry name" value="Condensation_dom"/>
</dbReference>
<dbReference type="Gene3D" id="2.30.38.10">
    <property type="entry name" value="Luciferase, Domain 3"/>
    <property type="match status" value="2"/>
</dbReference>
<dbReference type="InterPro" id="IPR045851">
    <property type="entry name" value="AMP-bd_C_sf"/>
</dbReference>
<gene>
    <name evidence="5" type="ORF">M5G11_21100</name>
</gene>
<feature type="domain" description="Carrier" evidence="4">
    <location>
        <begin position="1978"/>
        <end position="2052"/>
    </location>
</feature>
<dbReference type="Pfam" id="PF13193">
    <property type="entry name" value="AMP-binding_C"/>
    <property type="match status" value="1"/>
</dbReference>
<dbReference type="Gene3D" id="3.30.559.30">
    <property type="entry name" value="Nonribosomal peptide synthetase, condensation domain"/>
    <property type="match status" value="3"/>
</dbReference>
<dbReference type="InterPro" id="IPR009081">
    <property type="entry name" value="PP-bd_ACP"/>
</dbReference>
<feature type="domain" description="Carrier" evidence="4">
    <location>
        <begin position="939"/>
        <end position="1014"/>
    </location>
</feature>
<keyword evidence="1" id="KW-0596">Phosphopantetheine</keyword>
<feature type="compositionally biased region" description="Basic and acidic residues" evidence="3">
    <location>
        <begin position="3096"/>
        <end position="3108"/>
    </location>
</feature>
<reference evidence="5 6" key="1">
    <citation type="submission" date="2022-05" db="EMBL/GenBank/DDBJ databases">
        <title>Novel Pseudomonas spp. Isolated from a Rainbow Trout Aquaculture Facility.</title>
        <authorList>
            <person name="Testerman T."/>
            <person name="Graf J."/>
        </authorList>
    </citation>
    <scope>NUCLEOTIDE SEQUENCE [LARGE SCALE GENOMIC DNA]</scope>
    <source>
        <strain evidence="5 6">ID681</strain>
    </source>
</reference>
<dbReference type="Gene3D" id="1.10.1200.10">
    <property type="entry name" value="ACP-like"/>
    <property type="match status" value="3"/>
</dbReference>
<dbReference type="SUPFAM" id="SSF47336">
    <property type="entry name" value="ACP-like"/>
    <property type="match status" value="3"/>
</dbReference>
<keyword evidence="2" id="KW-0597">Phosphoprotein</keyword>
<dbReference type="CDD" id="cd19531">
    <property type="entry name" value="LCL_NRPS-like"/>
    <property type="match status" value="1"/>
</dbReference>
<dbReference type="SUPFAM" id="SSF56801">
    <property type="entry name" value="Acetyl-CoA synthetase-like"/>
    <property type="match status" value="3"/>
</dbReference>
<feature type="region of interest" description="Disordered" evidence="3">
    <location>
        <begin position="3096"/>
        <end position="3123"/>
    </location>
</feature>
<dbReference type="Gene3D" id="3.30.300.30">
    <property type="match status" value="3"/>
</dbReference>
<comment type="caution">
    <text evidence="5">The sequence shown here is derived from an EMBL/GenBank/DDBJ whole genome shotgun (WGS) entry which is preliminary data.</text>
</comment>
<dbReference type="InterPro" id="IPR020806">
    <property type="entry name" value="PKS_PP-bd"/>
</dbReference>
<evidence type="ECO:0000313" key="6">
    <source>
        <dbReference type="Proteomes" id="UP001148203"/>
    </source>
</evidence>
<organism evidence="5 6">
    <name type="scientific">Pseudomonas fontis</name>
    <dbReference type="NCBI Taxonomy" id="2942633"/>
    <lineage>
        <taxon>Bacteria</taxon>
        <taxon>Pseudomonadati</taxon>
        <taxon>Pseudomonadota</taxon>
        <taxon>Gammaproteobacteria</taxon>
        <taxon>Pseudomonadales</taxon>
        <taxon>Pseudomonadaceae</taxon>
        <taxon>Pseudomonas</taxon>
    </lineage>
</organism>
<dbReference type="NCBIfam" id="NF003417">
    <property type="entry name" value="PRK04813.1"/>
    <property type="match status" value="3"/>
</dbReference>
<dbReference type="EMBL" id="JAMDGY010000076">
    <property type="protein sequence ID" value="MDD0993032.1"/>
    <property type="molecule type" value="Genomic_DNA"/>
</dbReference>
<name>A0ABT5NXZ7_9PSED</name>
<sequence length="3123" mass="344040">MREFNANRYQRRFFLEWQLAPQSTLYNTPLVYRIEGDLDEQALECALAYFVNHYYHGCRSRFRVAGDELLQQVAAPIAEVLCVREVALAQTLDEAIGEALAIPFNLESGPLFRFSLLRREQQRVLLLNFHHIIADATSALHFVHVLEQSYQHYLSGTPLPEPSTQLPAMDDSTRQADVDYWCERLAGQPLSVELPRQEVPAAPAGLGSSHYFELSPALSQALRKYARSQRATPFMVIAAAVGQVVAGYAGADSLVLNYPVDMRPAGARQVLGCYINNYPLHLDVGAQCTLDQQVAHLLEQRKAAREHGRFTLTEVIRQLRNSERSEERPFNVSVIEAYFGEDQLALGKARLHPLPLGQRQVVGDLVFAYQQDAERIRLRLDYQLGLFSAAFIQRLAASFVQLLECALDAPQQPLHSGWLLTAPVYQQLRAFAGEPAGVARGQQGVMAMFMAQVKCQPDAPALHYRNATLSYRQLASAASAVAAQLHSAHPTPRRIGICLQRKDLAVVAMLGILGSGNAYVPIDPHMPLERLRDIVSDSGMDLLICDQALPIDVKQWCLAPTLVRAPTCPVALSLPPASALAYLIYTSGSTGRPKGVCIEQAALGHLIADFVTDLQLDSRDRVVGATAVGFDIFGLELFGALASGARLLLLDEQLQDPAALCTALDAYQPTLLQGTPSFWSILALAGWRPAERGQARLLCGGEALSKHLAEYLLACSTRVLQVYGPTETTIWSTRKVLSDPAQHAVIGQPIGATCCYVLDPQQNLVPWGANGELYIGGVGLSSGYHQREALNAERFVMLDALARKGETVRLYRTGDRVRWNEHGELVYLGRLDFQVKVRGHRVELGEIEHALHQLPGIRQAVVLAWEHNGQTELSAYVVPRSPEAAEPAAWRAALHEHLPGYMVPRHFQCLDQLPRSLNGKVDRQALERPTQDQSAESVAAKNPLESKLLGLWQNLLNVPVVSTQASFFELGGHSLLAAQLLIGIHEHFGVRLSLAQLLCYPSVGELAAYVGSCSTEEVTEPQRETRFPLSLEQQHLYFSDRYDEGQVQRFNLAVVQRLEGAIDLPALQRAWEQVVRRHDQLHMQVVDDQGLWQVYSPQTVHPIQRMQVAADALQAYLEDALRQPLDLHQAPLVQVQLLRLNEREHILLLRLPHLIADGWSLDLLRRQLGEAYNAECQGDALNWPPVSQSYSGAVTRQQRWLASAEFEQARDYWRSLLEGYEGLDLPSDGHDAGSSAGAHHYFSLPAHLVKRLTQYCEQHAASLFSGLFSVFALLLRRYCEQNDLVISVPSANRAAGNEAVFGLFTCTLPLRVQIDEQAPFAALLEQVALLGRQAQAHQGVPLEAMQALQPGTQGQSHALMQAVFALQSANEQHALDLHGLHSEFLEVEDGIARYPLFLSLRHDASGGLRGTLEYATERFSAARMARLGEHYCQLLEHALDSDASVAQLELLTPIERQALLARGEPEAPSPDSLVSLFARTSTQFPCAIAVQDGPRSLTYSELDQASTALAQHLRSRYRHVHGQALPADTLVGLCMPRSADLLIGLLGILKAGAAYVPLDPDYPAARLEAVCQDSRLQWVVGDAEALAHSGLTVPNVLTLDEPFTATDEPLPVIDPAQLAYVIYTSGSTGTPKGAMLSHGNVLRLFSSSRRLFDFRQQDTWCLFHSYAFDFSVWEIWGALLHAARLLIVPQDISRDPQALRALLLEQQVTVLNQTPGAFARLISEDCRHAQRLPLREVIFGGEALQVASLAPWFDKYADSVRLSNLYGITETTVHVTHKQVTSADLLRSTRNDIGRPLADLQVLVLDQHGCLCPVGVTGQLHVAGPGLARGYLNQPMLTARAFVQWQGLRLYRTGDLGRWLDNGHLEYLGRNDHQVKIRGFRIELGDIQAALLRHAAIRTAQVRHDPGRELLQAWYCADTPLPPAEVHAHLRSLLPAFMVPQRLLQVQALPLTRNGKVDIAALQALDSSAPMTSEAWRAPAGVTQLLLAEIWRDVLELANPGADDDFFACGGDSLRVLDVQRLVLEAGFTFTPRQLFEHPTLAGLAARLEPLGEAATSTPVAAFSQVDPTRAEHCRRLGDLDAYPLTALQEGMLFHSQLDPGASTYLDIMSCRVQGEFDEGHFSAVLTALMQQHAVLRTLFARDAQGSWQRVRASLPLPLAVHDLGALSVLGQEQLLQQFFEAQLLTPLDGERTPLWRMTVHRLGEAFHLTLTCHHAILDGWSVATLFTTLLKGYDLALQGHSPQLLPPERTFADYVVQERRWRQDPALGLFWEQACADLEPTLLAAPGVGNNGPIARLEVAIDTSLDTALRSTAQQLGVSLDLLLLAAHLQALSLFSGRRQVVCGMPSHGRLIEDSGQRMLGLFLNTVPCSLTLQSDDSPQQLVQRLRELKAALDGCANYPLRDIQRGLGTGALFDSLFNFVNFRVFGQLGGLQRLSVQPGYCYEETNFTLVNQTAIDPHSGALRVELVHRVAALGERSVERFALFFKQALRDIAQVSATATERSRLNKLYPPKQWAGLPNASFEPVGIVQRFATVCAQGPQRIAISAGGQRLSYAELDRWSTALARQMLTQHGGDLDGQMIGVFALRSMATIASLLAVLKVGASYIPLDAAYPPRRLQQLLDDARPALVLGDELTLARHPGLNVPSLVPGSLPSVHATQAAVPLPSAEQLAYVMYTSGSTGEPKGVMVEQSAILRLVRDTNYVQIQPGDVLAQLASLSFDAATFELWGALLNGATLALAPPDSLLDSPRLEAFLLGEQVDVLFMTTRLFDQHVSAGHGAMFRNLRYLLVGGEVMDPGCMAQVLNCPQGRPQHLYNCYGPTENTTFSTMHRIDSDSLALAETPIGWPISDTQLYVLDEMQRPVPIGQVGELYLGGRGLARGYLGDTARTASAFVELNGHRLYRTGDAVRWLARGELAFVGRIDRTVKVNGYRVNLGELENAARLCVGVAQCVALHRQGLSLYYSGEVGADELRLTLAEHLPTFMLPTRLIALDNFPLNRNGKIDLARLPDPVGVAANEPVPISEPSQRRLFDLWQRLLGHGQIGPQDNFFERGGDSLLAMQLQQGIAQAFERELAIADVFRYPTLESMARYLDNSAEPHTDAQADNQRRVAALKARRAGLQRQ</sequence>
<dbReference type="SMART" id="SM00823">
    <property type="entry name" value="PKS_PP"/>
    <property type="match status" value="3"/>
</dbReference>
<dbReference type="Pfam" id="PF00550">
    <property type="entry name" value="PP-binding"/>
    <property type="match status" value="3"/>
</dbReference>
<dbReference type="InterPro" id="IPR036736">
    <property type="entry name" value="ACP-like_sf"/>
</dbReference>